<evidence type="ECO:0000313" key="1">
    <source>
        <dbReference type="EMBL" id="QJA64049.1"/>
    </source>
</evidence>
<protein>
    <submittedName>
        <fullName evidence="1">Uncharacterized protein</fullName>
    </submittedName>
</protein>
<dbReference type="AlphaFoldDB" id="A0A6M3J298"/>
<organism evidence="1">
    <name type="scientific">viral metagenome</name>
    <dbReference type="NCBI Taxonomy" id="1070528"/>
    <lineage>
        <taxon>unclassified sequences</taxon>
        <taxon>metagenomes</taxon>
        <taxon>organismal metagenomes</taxon>
    </lineage>
</organism>
<sequence length="108" mass="12262">MKGKRITSVSPLEGALDFFRTMSLADRSEAITDKIGDITIDTCVPSDTNIWETGIKRESVEGKWVIVSQYETEEEAKKGHKGWVRLMREKPTCKLIDIDMWNLGENAD</sequence>
<proteinExistence type="predicted"/>
<gene>
    <name evidence="2" type="ORF">MM415A00315_0007</name>
    <name evidence="1" type="ORF">MM415B00552_0039</name>
</gene>
<dbReference type="EMBL" id="MT142503">
    <property type="protein sequence ID" value="QJA83082.1"/>
    <property type="molecule type" value="Genomic_DNA"/>
</dbReference>
<accession>A0A6M3J298</accession>
<name>A0A6M3J298_9ZZZZ</name>
<evidence type="ECO:0000313" key="2">
    <source>
        <dbReference type="EMBL" id="QJA83082.1"/>
    </source>
</evidence>
<reference evidence="1" key="1">
    <citation type="submission" date="2020-03" db="EMBL/GenBank/DDBJ databases">
        <title>The deep terrestrial virosphere.</title>
        <authorList>
            <person name="Holmfeldt K."/>
            <person name="Nilsson E."/>
            <person name="Simone D."/>
            <person name="Lopez-Fernandez M."/>
            <person name="Wu X."/>
            <person name="de Brujin I."/>
            <person name="Lundin D."/>
            <person name="Andersson A."/>
            <person name="Bertilsson S."/>
            <person name="Dopson M."/>
        </authorList>
    </citation>
    <scope>NUCLEOTIDE SEQUENCE</scope>
    <source>
        <strain evidence="2">MM415A00315</strain>
        <strain evidence="1">MM415B00552</strain>
    </source>
</reference>
<dbReference type="EMBL" id="MT141511">
    <property type="protein sequence ID" value="QJA64049.1"/>
    <property type="molecule type" value="Genomic_DNA"/>
</dbReference>